<dbReference type="Pfam" id="PF07992">
    <property type="entry name" value="Pyr_redox_2"/>
    <property type="match status" value="1"/>
</dbReference>
<feature type="domain" description="FAD/NAD(P)-binding" evidence="7">
    <location>
        <begin position="76"/>
        <end position="231"/>
    </location>
</feature>
<organism evidence="8 9">
    <name type="scientific">Sphaerobolus stellatus (strain SS14)</name>
    <dbReference type="NCBI Taxonomy" id="990650"/>
    <lineage>
        <taxon>Eukaryota</taxon>
        <taxon>Fungi</taxon>
        <taxon>Dikarya</taxon>
        <taxon>Basidiomycota</taxon>
        <taxon>Agaricomycotina</taxon>
        <taxon>Agaricomycetes</taxon>
        <taxon>Phallomycetidae</taxon>
        <taxon>Geastrales</taxon>
        <taxon>Sphaerobolaceae</taxon>
        <taxon>Sphaerobolus</taxon>
    </lineage>
</organism>
<evidence type="ECO:0000256" key="2">
    <source>
        <dbReference type="ARBA" id="ARBA00022630"/>
    </source>
</evidence>
<dbReference type="GO" id="GO:0005739">
    <property type="term" value="C:mitochondrion"/>
    <property type="evidence" value="ECO:0007669"/>
    <property type="project" value="TreeGrafter"/>
</dbReference>
<evidence type="ECO:0000313" key="9">
    <source>
        <dbReference type="Proteomes" id="UP000054279"/>
    </source>
</evidence>
<accession>A0A0C9TZD2</accession>
<evidence type="ECO:0000256" key="5">
    <source>
        <dbReference type="ARBA" id="ARBA00023027"/>
    </source>
</evidence>
<dbReference type="AlphaFoldDB" id="A0A0C9TZD2"/>
<evidence type="ECO:0000256" key="1">
    <source>
        <dbReference type="ARBA" id="ARBA00005272"/>
    </source>
</evidence>
<proteinExistence type="inferred from homology"/>
<keyword evidence="2" id="KW-0285">Flavoprotein</keyword>
<feature type="compositionally biased region" description="Basic residues" evidence="6">
    <location>
        <begin position="288"/>
        <end position="301"/>
    </location>
</feature>
<keyword evidence="3" id="KW-0274">FAD</keyword>
<keyword evidence="9" id="KW-1185">Reference proteome</keyword>
<dbReference type="PANTHER" id="PTHR43706:SF50">
    <property type="entry name" value="NADH DEHYDROGENASE (UBIQUINONE)-RELATED"/>
    <property type="match status" value="1"/>
</dbReference>
<keyword evidence="5" id="KW-0520">NAD</keyword>
<feature type="region of interest" description="Disordered" evidence="6">
    <location>
        <begin position="288"/>
        <end position="323"/>
    </location>
</feature>
<dbReference type="Gene3D" id="3.50.50.100">
    <property type="match status" value="1"/>
</dbReference>
<evidence type="ECO:0000256" key="4">
    <source>
        <dbReference type="ARBA" id="ARBA00023002"/>
    </source>
</evidence>
<sequence>MAGEGAGHPVFTSNKNCLYNEGGYAFTYSDKHLSEEPLSPLLIDRLRGEPKDLPLAGHFSRDEEDEEVRAVSEKERLVVVGGGWRAVSLLNTLQKGSYQVVVVAPETFTTFTPLLPSAAVGTVQVRTLVEPLRKIIARLRGYFVQGKAVDIIMKYDKLVIAVGSSATHGVPGLENCLQFKTIGDAQAIRRRLLGAYLRNGFFTDDGRREGRLLNFVVCGGGPTGIEVAAVHYYQDLHPSQEIYDLCQEGIIQYYPKPVRKKVSIHVVQSRSHILNTNLQIRRGEIPSRRRRPHHRRTRCIRNPHASPLNLKGPNNRQPHRERDTDELRIVVNWHLDEPVHEEGVGPPPEPDASEGDCRGSASEGGGRADGECALEFGIDLRGLI</sequence>
<dbReference type="InterPro" id="IPR023753">
    <property type="entry name" value="FAD/NAD-binding_dom"/>
</dbReference>
<dbReference type="InterPro" id="IPR036188">
    <property type="entry name" value="FAD/NAD-bd_sf"/>
</dbReference>
<name>A0A0C9TZD2_SPHS4</name>
<dbReference type="SUPFAM" id="SSF51905">
    <property type="entry name" value="FAD/NAD(P)-binding domain"/>
    <property type="match status" value="1"/>
</dbReference>
<dbReference type="EMBL" id="KN837185">
    <property type="protein sequence ID" value="KIJ35788.1"/>
    <property type="molecule type" value="Genomic_DNA"/>
</dbReference>
<evidence type="ECO:0000256" key="6">
    <source>
        <dbReference type="SAM" id="MobiDB-lite"/>
    </source>
</evidence>
<keyword evidence="4" id="KW-0560">Oxidoreductase</keyword>
<dbReference type="PANTHER" id="PTHR43706">
    <property type="entry name" value="NADH DEHYDROGENASE"/>
    <property type="match status" value="1"/>
</dbReference>
<feature type="region of interest" description="Disordered" evidence="6">
    <location>
        <begin position="339"/>
        <end position="371"/>
    </location>
</feature>
<dbReference type="GO" id="GO:0003954">
    <property type="term" value="F:NADH dehydrogenase activity"/>
    <property type="evidence" value="ECO:0007669"/>
    <property type="project" value="InterPro"/>
</dbReference>
<dbReference type="OrthoDB" id="5376590at2759"/>
<dbReference type="HOGENOM" id="CLU_719946_0_0_1"/>
<comment type="similarity">
    <text evidence="1">Belongs to the NADH dehydrogenase family.</text>
</comment>
<evidence type="ECO:0000256" key="3">
    <source>
        <dbReference type="ARBA" id="ARBA00022827"/>
    </source>
</evidence>
<dbReference type="InterPro" id="IPR045024">
    <property type="entry name" value="NDH-2"/>
</dbReference>
<evidence type="ECO:0000259" key="7">
    <source>
        <dbReference type="Pfam" id="PF07992"/>
    </source>
</evidence>
<reference evidence="8 9" key="1">
    <citation type="submission" date="2014-06" db="EMBL/GenBank/DDBJ databases">
        <title>Evolutionary Origins and Diversification of the Mycorrhizal Mutualists.</title>
        <authorList>
            <consortium name="DOE Joint Genome Institute"/>
            <consortium name="Mycorrhizal Genomics Consortium"/>
            <person name="Kohler A."/>
            <person name="Kuo A."/>
            <person name="Nagy L.G."/>
            <person name="Floudas D."/>
            <person name="Copeland A."/>
            <person name="Barry K.W."/>
            <person name="Cichocki N."/>
            <person name="Veneault-Fourrey C."/>
            <person name="LaButti K."/>
            <person name="Lindquist E.A."/>
            <person name="Lipzen A."/>
            <person name="Lundell T."/>
            <person name="Morin E."/>
            <person name="Murat C."/>
            <person name="Riley R."/>
            <person name="Ohm R."/>
            <person name="Sun H."/>
            <person name="Tunlid A."/>
            <person name="Henrissat B."/>
            <person name="Grigoriev I.V."/>
            <person name="Hibbett D.S."/>
            <person name="Martin F."/>
        </authorList>
    </citation>
    <scope>NUCLEOTIDE SEQUENCE [LARGE SCALE GENOMIC DNA]</scope>
    <source>
        <strain evidence="8 9">SS14</strain>
    </source>
</reference>
<dbReference type="Proteomes" id="UP000054279">
    <property type="component" value="Unassembled WGS sequence"/>
</dbReference>
<evidence type="ECO:0000313" key="8">
    <source>
        <dbReference type="EMBL" id="KIJ35788.1"/>
    </source>
</evidence>
<protein>
    <recommendedName>
        <fullName evidence="7">FAD/NAD(P)-binding domain-containing protein</fullName>
    </recommendedName>
</protein>
<gene>
    <name evidence="8" type="ORF">M422DRAFT_261974</name>
</gene>